<dbReference type="GO" id="GO:0003948">
    <property type="term" value="F:N4-(beta-N-acetylglucosaminyl)-L-asparaginase activity"/>
    <property type="evidence" value="ECO:0007669"/>
    <property type="project" value="TreeGrafter"/>
</dbReference>
<evidence type="ECO:0000256" key="1">
    <source>
        <dbReference type="ARBA" id="ARBA00000306"/>
    </source>
</evidence>
<protein>
    <recommendedName>
        <fullName evidence="3">beta-aspartyl-peptidase</fullName>
        <ecNumber evidence="3">3.4.19.5</ecNumber>
    </recommendedName>
</protein>
<evidence type="ECO:0000313" key="8">
    <source>
        <dbReference type="Proteomes" id="UP000239899"/>
    </source>
</evidence>
<dbReference type="AlphaFoldDB" id="A0A2P6TCD1"/>
<keyword evidence="6" id="KW-0732">Signal</keyword>
<dbReference type="Gene3D" id="3.60.20.30">
    <property type="entry name" value="(Glycosyl)asparaginase"/>
    <property type="match status" value="1"/>
</dbReference>
<evidence type="ECO:0000256" key="3">
    <source>
        <dbReference type="ARBA" id="ARBA00012879"/>
    </source>
</evidence>
<dbReference type="Proteomes" id="UP000239899">
    <property type="component" value="Unassembled WGS sequence"/>
</dbReference>
<evidence type="ECO:0000256" key="4">
    <source>
        <dbReference type="ARBA" id="ARBA00022813"/>
    </source>
</evidence>
<evidence type="ECO:0000256" key="5">
    <source>
        <dbReference type="PIRSR" id="PIRSR600246-2"/>
    </source>
</evidence>
<sequence>MQRQAAPLLLLALFWAALAAPAHGWDMSMTSLADKLGDAIEVKGIQQGSIQSKLPLVLNVWPFVNATMAGWAALNNGSSSTPWLDAVEKVGNHCEDFPSQCGWSVGYGSNADESGDVTLDAMIMRGDTMDAGAVAYLKDVCNAISAARLVMEHTPHTILAGGAATQFAQQMGLPLQTLNTQRSTQAWQQRVAANCTPNCRVDVEPANSFSMAAIGTDGKMAAGSTTNGWFFKVPGRTGDSSVPGAAAYVDGEVGACGCTGQGDINLRFLMCYQAVEFMRGGMDPKLAAEAALRRIVRRYSGAGATFGLFAVNATGYHGGAAFGWERDNMTQWMAGNPQAPEQLQQAVFPWAYAYQDAGTGGKAVWVEVEDLSRIPEPQQSGRR</sequence>
<feature type="binding site" evidence="5">
    <location>
        <begin position="259"/>
        <end position="262"/>
    </location>
    <ligand>
        <name>substrate</name>
    </ligand>
</feature>
<gene>
    <name evidence="7" type="ORF">C2E21_9135</name>
</gene>
<proteinExistence type="predicted"/>
<comment type="caution">
    <text evidence="7">The sequence shown here is derived from an EMBL/GenBank/DDBJ whole genome shotgun (WGS) entry which is preliminary data.</text>
</comment>
<dbReference type="GO" id="GO:0008798">
    <property type="term" value="F:beta-aspartyl-peptidase activity"/>
    <property type="evidence" value="ECO:0007669"/>
    <property type="project" value="UniProtKB-EC"/>
</dbReference>
<dbReference type="Pfam" id="PF01112">
    <property type="entry name" value="Asparaginase_2"/>
    <property type="match status" value="1"/>
</dbReference>
<feature type="signal peptide" evidence="6">
    <location>
        <begin position="1"/>
        <end position="24"/>
    </location>
</feature>
<reference evidence="7 8" key="1">
    <citation type="journal article" date="2018" name="Plant J.">
        <title>Genome sequences of Chlorella sorokiniana UTEX 1602 and Micractinium conductrix SAG 241.80: implications to maltose excretion by a green alga.</title>
        <authorList>
            <person name="Arriola M.B."/>
            <person name="Velmurugan N."/>
            <person name="Zhang Y."/>
            <person name="Plunkett M.H."/>
            <person name="Hondzo H."/>
            <person name="Barney B.M."/>
        </authorList>
    </citation>
    <scope>NUCLEOTIDE SEQUENCE [LARGE SCALE GENOMIC DNA]</scope>
    <source>
        <strain evidence="8">UTEX 1602</strain>
    </source>
</reference>
<comment type="subunit">
    <text evidence="2">Heterotetramer of two alpha and two beta chains arranged as a dimer of alpha/beta heterodimers.</text>
</comment>
<dbReference type="EC" id="3.4.19.5" evidence="3"/>
<dbReference type="EMBL" id="LHPG02000025">
    <property type="protein sequence ID" value="PRW20287.1"/>
    <property type="molecule type" value="Genomic_DNA"/>
</dbReference>
<dbReference type="PANTHER" id="PTHR10188">
    <property type="entry name" value="L-ASPARAGINASE"/>
    <property type="match status" value="1"/>
</dbReference>
<dbReference type="GO" id="GO:0005737">
    <property type="term" value="C:cytoplasm"/>
    <property type="evidence" value="ECO:0007669"/>
    <property type="project" value="TreeGrafter"/>
</dbReference>
<feature type="binding site" evidence="5">
    <location>
        <begin position="236"/>
        <end position="239"/>
    </location>
    <ligand>
        <name>substrate</name>
    </ligand>
</feature>
<evidence type="ECO:0000256" key="6">
    <source>
        <dbReference type="SAM" id="SignalP"/>
    </source>
</evidence>
<dbReference type="PANTHER" id="PTHR10188:SF6">
    <property type="entry name" value="N(4)-(BETA-N-ACETYLGLUCOSAMINYL)-L-ASPARAGINASE"/>
    <property type="match status" value="1"/>
</dbReference>
<organism evidence="7 8">
    <name type="scientific">Chlorella sorokiniana</name>
    <name type="common">Freshwater green alga</name>
    <dbReference type="NCBI Taxonomy" id="3076"/>
    <lineage>
        <taxon>Eukaryota</taxon>
        <taxon>Viridiplantae</taxon>
        <taxon>Chlorophyta</taxon>
        <taxon>core chlorophytes</taxon>
        <taxon>Trebouxiophyceae</taxon>
        <taxon>Chlorellales</taxon>
        <taxon>Chlorellaceae</taxon>
        <taxon>Chlorella clade</taxon>
        <taxon>Chlorella</taxon>
    </lineage>
</organism>
<name>A0A2P6TCD1_CHLSO</name>
<keyword evidence="8" id="KW-1185">Reference proteome</keyword>
<dbReference type="InterPro" id="IPR029055">
    <property type="entry name" value="Ntn_hydrolases_N"/>
</dbReference>
<evidence type="ECO:0000256" key="2">
    <source>
        <dbReference type="ARBA" id="ARBA00011601"/>
    </source>
</evidence>
<dbReference type="OrthoDB" id="2262349at2759"/>
<dbReference type="InterPro" id="IPR000246">
    <property type="entry name" value="Peptidase_T2"/>
</dbReference>
<accession>A0A2P6TCD1</accession>
<comment type="catalytic activity">
    <reaction evidence="1">
        <text>Cleavage of a beta-linked Asp residue from the N-terminus of a polypeptide.</text>
        <dbReference type="EC" id="3.4.19.5"/>
    </reaction>
</comment>
<dbReference type="SUPFAM" id="SSF56235">
    <property type="entry name" value="N-terminal nucleophile aminohydrolases (Ntn hydrolases)"/>
    <property type="match status" value="1"/>
</dbReference>
<feature type="chain" id="PRO_5015162532" description="beta-aspartyl-peptidase" evidence="6">
    <location>
        <begin position="25"/>
        <end position="383"/>
    </location>
</feature>
<dbReference type="STRING" id="3076.A0A2P6TCD1"/>
<evidence type="ECO:0000313" key="7">
    <source>
        <dbReference type="EMBL" id="PRW20287.1"/>
    </source>
</evidence>
<dbReference type="CDD" id="cd04513">
    <property type="entry name" value="Glycosylasparaginase"/>
    <property type="match status" value="1"/>
</dbReference>
<keyword evidence="4" id="KW-0068">Autocatalytic cleavage</keyword>